<dbReference type="Proteomes" id="UP001198439">
    <property type="component" value="Unassembled WGS sequence"/>
</dbReference>
<comment type="caution">
    <text evidence="1">The sequence shown here is derived from an EMBL/GenBank/DDBJ whole genome shotgun (WGS) entry which is preliminary data.</text>
</comment>
<feature type="non-terminal residue" evidence="1">
    <location>
        <position position="1"/>
    </location>
</feature>
<gene>
    <name evidence="1" type="ORF">LJD69_13220</name>
</gene>
<name>A0AAW4VR53_9FIRM</name>
<sequence length="63" mass="7182">RKKVRQMADKKDAQVMLAALREEILVPYLQEKYVIRGIMKGLDRLEKKNALQGGSPGKARTNK</sequence>
<evidence type="ECO:0000313" key="2">
    <source>
        <dbReference type="Proteomes" id="UP001198439"/>
    </source>
</evidence>
<dbReference type="RefSeq" id="WP_227280135.1">
    <property type="nucleotide sequence ID" value="NZ_JAJDKZ010000131.1"/>
</dbReference>
<proteinExistence type="predicted"/>
<dbReference type="EMBL" id="JAJDKZ010000131">
    <property type="protein sequence ID" value="MCB8611547.1"/>
    <property type="molecule type" value="Genomic_DNA"/>
</dbReference>
<reference evidence="1" key="1">
    <citation type="submission" date="2021-10" db="EMBL/GenBank/DDBJ databases">
        <title>Collection of gut derived symbiotic bacterial strains cultured from healthy donors.</title>
        <authorList>
            <person name="Lin H."/>
            <person name="Littmann E."/>
            <person name="Kohout C."/>
            <person name="Pamer E.G."/>
        </authorList>
    </citation>
    <scope>NUCLEOTIDE SEQUENCE</scope>
    <source>
        <strain evidence="1">DFI.4.48</strain>
    </source>
</reference>
<dbReference type="AlphaFoldDB" id="A0AAW4VR53"/>
<accession>A0AAW4VR53</accession>
<evidence type="ECO:0000313" key="1">
    <source>
        <dbReference type="EMBL" id="MCB8611547.1"/>
    </source>
</evidence>
<organism evidence="1 2">
    <name type="scientific">Faecalibacillus faecis</name>
    <dbReference type="NCBI Taxonomy" id="1982628"/>
    <lineage>
        <taxon>Bacteria</taxon>
        <taxon>Bacillati</taxon>
        <taxon>Bacillota</taxon>
        <taxon>Erysipelotrichia</taxon>
        <taxon>Erysipelotrichales</taxon>
        <taxon>Coprobacillaceae</taxon>
        <taxon>Faecalibacillus</taxon>
    </lineage>
</organism>
<protein>
    <recommendedName>
        <fullName evidence="3">IS110 family transposase</fullName>
    </recommendedName>
</protein>
<evidence type="ECO:0008006" key="3">
    <source>
        <dbReference type="Google" id="ProtNLM"/>
    </source>
</evidence>